<dbReference type="EMBL" id="JABEXW010000639">
    <property type="protein sequence ID" value="KAF4960425.1"/>
    <property type="molecule type" value="Genomic_DNA"/>
</dbReference>
<gene>
    <name evidence="1" type="ORF">FSARC_10485</name>
</gene>
<dbReference type="Proteomes" id="UP000622797">
    <property type="component" value="Unassembled WGS sequence"/>
</dbReference>
<sequence>MTTNSCGSALPRFDFPKPSAPKFTARAARSLPTAAIMATAAATYYATYFVLKQQYTSTTNQHNQAVQSLKDLKDRENNTQIRSDEMARQETLWWTAF</sequence>
<protein>
    <submittedName>
        <fullName evidence="1">Uncharacterized protein</fullName>
    </submittedName>
</protein>
<keyword evidence="2" id="KW-1185">Reference proteome</keyword>
<reference evidence="1" key="1">
    <citation type="journal article" date="2020" name="BMC Genomics">
        <title>Correction to: Identification and distribution of gene clusters required for synthesis of sphingolipid metabolism inhibitors in diverse species of the filamentous fungus Fusarium.</title>
        <authorList>
            <person name="Kim H.S."/>
            <person name="Lohmar J.M."/>
            <person name="Busman M."/>
            <person name="Brown D.W."/>
            <person name="Naumann T.A."/>
            <person name="Divon H.H."/>
            <person name="Lysoe E."/>
            <person name="Uhlig S."/>
            <person name="Proctor R.H."/>
        </authorList>
    </citation>
    <scope>NUCLEOTIDE SEQUENCE</scope>
    <source>
        <strain evidence="1">NRRL 20472</strain>
    </source>
</reference>
<proteinExistence type="predicted"/>
<evidence type="ECO:0000313" key="2">
    <source>
        <dbReference type="Proteomes" id="UP000622797"/>
    </source>
</evidence>
<reference evidence="1" key="2">
    <citation type="submission" date="2020-05" db="EMBL/GenBank/DDBJ databases">
        <authorList>
            <person name="Kim H.-S."/>
            <person name="Proctor R.H."/>
            <person name="Brown D.W."/>
        </authorList>
    </citation>
    <scope>NUCLEOTIDE SEQUENCE</scope>
    <source>
        <strain evidence="1">NRRL 20472</strain>
    </source>
</reference>
<dbReference type="OrthoDB" id="5089217at2759"/>
<comment type="caution">
    <text evidence="1">The sequence shown here is derived from an EMBL/GenBank/DDBJ whole genome shotgun (WGS) entry which is preliminary data.</text>
</comment>
<accession>A0A8H4X3V0</accession>
<dbReference type="AlphaFoldDB" id="A0A8H4X3V0"/>
<evidence type="ECO:0000313" key="1">
    <source>
        <dbReference type="EMBL" id="KAF4960425.1"/>
    </source>
</evidence>
<name>A0A8H4X3V0_9HYPO</name>
<organism evidence="1 2">
    <name type="scientific">Fusarium sarcochroum</name>
    <dbReference type="NCBI Taxonomy" id="1208366"/>
    <lineage>
        <taxon>Eukaryota</taxon>
        <taxon>Fungi</taxon>
        <taxon>Dikarya</taxon>
        <taxon>Ascomycota</taxon>
        <taxon>Pezizomycotina</taxon>
        <taxon>Sordariomycetes</taxon>
        <taxon>Hypocreomycetidae</taxon>
        <taxon>Hypocreales</taxon>
        <taxon>Nectriaceae</taxon>
        <taxon>Fusarium</taxon>
        <taxon>Fusarium lateritium species complex</taxon>
    </lineage>
</organism>